<keyword evidence="4" id="KW-1185">Reference proteome</keyword>
<keyword evidence="2" id="KW-0472">Membrane</keyword>
<dbReference type="OrthoDB" id="5830877at2759"/>
<organism evidence="3 4">
    <name type="scientific">Dictyocaulus viviparus</name>
    <name type="common">Bovine lungworm</name>
    <dbReference type="NCBI Taxonomy" id="29172"/>
    <lineage>
        <taxon>Eukaryota</taxon>
        <taxon>Metazoa</taxon>
        <taxon>Ecdysozoa</taxon>
        <taxon>Nematoda</taxon>
        <taxon>Chromadorea</taxon>
        <taxon>Rhabditida</taxon>
        <taxon>Rhabditina</taxon>
        <taxon>Rhabditomorpha</taxon>
        <taxon>Strongyloidea</taxon>
        <taxon>Metastrongylidae</taxon>
        <taxon>Dictyocaulus</taxon>
    </lineage>
</organism>
<feature type="transmembrane region" description="Helical" evidence="2">
    <location>
        <begin position="357"/>
        <end position="381"/>
    </location>
</feature>
<proteinExistence type="predicted"/>
<evidence type="ECO:0000313" key="3">
    <source>
        <dbReference type="EMBL" id="KJH47576.1"/>
    </source>
</evidence>
<gene>
    <name evidence="3" type="ORF">DICVIV_06328</name>
</gene>
<dbReference type="EMBL" id="KN716301">
    <property type="protein sequence ID" value="KJH47576.1"/>
    <property type="molecule type" value="Genomic_DNA"/>
</dbReference>
<dbReference type="AlphaFoldDB" id="A0A0D8XYZ3"/>
<evidence type="ECO:0000313" key="4">
    <source>
        <dbReference type="Proteomes" id="UP000053766"/>
    </source>
</evidence>
<keyword evidence="2" id="KW-1133">Transmembrane helix</keyword>
<evidence type="ECO:0000256" key="1">
    <source>
        <dbReference type="SAM" id="MobiDB-lite"/>
    </source>
</evidence>
<accession>A0A0D8XYZ3</accession>
<protein>
    <submittedName>
        <fullName evidence="3">Uncharacterized protein</fullName>
    </submittedName>
</protein>
<keyword evidence="2" id="KW-0812">Transmembrane</keyword>
<feature type="region of interest" description="Disordered" evidence="1">
    <location>
        <begin position="1"/>
        <end position="26"/>
    </location>
</feature>
<reference evidence="3 4" key="1">
    <citation type="submission" date="2013-11" db="EMBL/GenBank/DDBJ databases">
        <title>Draft genome of the bovine lungworm Dictyocaulus viviparus.</title>
        <authorList>
            <person name="Mitreva M."/>
        </authorList>
    </citation>
    <scope>NUCLEOTIDE SEQUENCE [LARGE SCALE GENOMIC DNA]</scope>
    <source>
        <strain evidence="3 4">HannoverDv2000</strain>
    </source>
</reference>
<sequence>MQNNASYEKMSKKELRLGGEAQTSTRDNEFRQYTETFGLQKIQRTSLISQKEQLPCVDNTNSRHRAKTHIKNLCVEARTSSCAFCDYDISLVSPQVRLLGHDECHADHSVERENKSRDHCRSLEKWGLPAVATRDKERLVEEIPVYLEEEATIMGSIGHRTIKAMSNTQSIPENKSYSFQCDVAVRRINTFTDFNEEINFLRAELEKSRVVRSALHNQMFSLRSSLDQVLLEKDALLLKITALSSRLDEKTTQSRQISATNIDSTSKIFELESKISSLLYDRDKILKILLNCDEQLFKEANKLSHVGLSPSDYVAVTIEDESSEFSSVTSAIPSLLTQLLHRIAFIRRRSSRDFPSYFRCGLAAYVVIFHLILSYFLFIAVCK</sequence>
<dbReference type="STRING" id="29172.A0A0D8XYZ3"/>
<reference evidence="4" key="2">
    <citation type="journal article" date="2016" name="Sci. Rep.">
        <title>Dictyocaulus viviparus genome, variome and transcriptome elucidate lungworm biology and support future intervention.</title>
        <authorList>
            <person name="McNulty S.N."/>
            <person name="Strube C."/>
            <person name="Rosa B.A."/>
            <person name="Martin J.C."/>
            <person name="Tyagi R."/>
            <person name="Choi Y.J."/>
            <person name="Wang Q."/>
            <person name="Hallsworth Pepin K."/>
            <person name="Zhang X."/>
            <person name="Ozersky P."/>
            <person name="Wilson R.K."/>
            <person name="Sternberg P.W."/>
            <person name="Gasser R.B."/>
            <person name="Mitreva M."/>
        </authorList>
    </citation>
    <scope>NUCLEOTIDE SEQUENCE [LARGE SCALE GENOMIC DNA]</scope>
    <source>
        <strain evidence="4">HannoverDv2000</strain>
    </source>
</reference>
<name>A0A0D8XYZ3_DICVI</name>
<evidence type="ECO:0000256" key="2">
    <source>
        <dbReference type="SAM" id="Phobius"/>
    </source>
</evidence>
<dbReference type="Proteomes" id="UP000053766">
    <property type="component" value="Unassembled WGS sequence"/>
</dbReference>